<sequence length="211" mass="22568">MTRAAHHQASAGIHRRKDARYIGITLAAAALSAAALTACSGAAPKIPDAPLDPAQPSTSSQPGSTPSPSDSDPDAALKKVVLDTYERMWDEQVKAYAKGSIKGTELRSYAAGYALAEAETTMDTFQEKGVVTKGAPTHDAVVTGLKPDEKVPWASLTDCLDTANWKYVYEKTGKPVEMPKDQVLKYVTKVQAEKWGNSWKIVEVQASATSC</sequence>
<keyword evidence="2" id="KW-1133">Transmembrane helix</keyword>
<feature type="compositionally biased region" description="Low complexity" evidence="1">
    <location>
        <begin position="54"/>
        <end position="70"/>
    </location>
</feature>
<feature type="transmembrane region" description="Helical" evidence="2">
    <location>
        <begin position="21"/>
        <end position="43"/>
    </location>
</feature>
<name>A0ABU6C384_9ACTN</name>
<dbReference type="RefSeq" id="WP_324766152.1">
    <property type="nucleotide sequence ID" value="NZ_BAAATS010000073.1"/>
</dbReference>
<proteinExistence type="predicted"/>
<comment type="caution">
    <text evidence="3">The sequence shown here is derived from an EMBL/GenBank/DDBJ whole genome shotgun (WGS) entry which is preliminary data.</text>
</comment>
<keyword evidence="2" id="KW-0812">Transmembrane</keyword>
<feature type="region of interest" description="Disordered" evidence="1">
    <location>
        <begin position="46"/>
        <end position="75"/>
    </location>
</feature>
<accession>A0ABU6C384</accession>
<keyword evidence="2" id="KW-0472">Membrane</keyword>
<reference evidence="3 4" key="1">
    <citation type="submission" date="2022-10" db="EMBL/GenBank/DDBJ databases">
        <authorList>
            <person name="Xie J."/>
            <person name="Shen N."/>
        </authorList>
    </citation>
    <scope>NUCLEOTIDE SEQUENCE [LARGE SCALE GENOMIC DNA]</scope>
    <source>
        <strain evidence="3 4">DSM 41681</strain>
    </source>
</reference>
<dbReference type="Proteomes" id="UP001352223">
    <property type="component" value="Unassembled WGS sequence"/>
</dbReference>
<gene>
    <name evidence="3" type="ORF">OKJ48_02680</name>
</gene>
<keyword evidence="4" id="KW-1185">Reference proteome</keyword>
<dbReference type="EMBL" id="JAOZYB010000007">
    <property type="protein sequence ID" value="MEB3959167.1"/>
    <property type="molecule type" value="Genomic_DNA"/>
</dbReference>
<protein>
    <recommendedName>
        <fullName evidence="5">Secreted protein/lipoprotein</fullName>
    </recommendedName>
</protein>
<evidence type="ECO:0000256" key="2">
    <source>
        <dbReference type="SAM" id="Phobius"/>
    </source>
</evidence>
<evidence type="ECO:0000313" key="4">
    <source>
        <dbReference type="Proteomes" id="UP001352223"/>
    </source>
</evidence>
<evidence type="ECO:0000256" key="1">
    <source>
        <dbReference type="SAM" id="MobiDB-lite"/>
    </source>
</evidence>
<evidence type="ECO:0000313" key="3">
    <source>
        <dbReference type="EMBL" id="MEB3959167.1"/>
    </source>
</evidence>
<organism evidence="3 4">
    <name type="scientific">Streptomyces kunmingensis</name>
    <dbReference type="NCBI Taxonomy" id="68225"/>
    <lineage>
        <taxon>Bacteria</taxon>
        <taxon>Bacillati</taxon>
        <taxon>Actinomycetota</taxon>
        <taxon>Actinomycetes</taxon>
        <taxon>Kitasatosporales</taxon>
        <taxon>Streptomycetaceae</taxon>
        <taxon>Streptomyces</taxon>
    </lineage>
</organism>
<evidence type="ECO:0008006" key="5">
    <source>
        <dbReference type="Google" id="ProtNLM"/>
    </source>
</evidence>